<dbReference type="EMBL" id="FPLD01000121">
    <property type="protein sequence ID" value="SGZ15513.1"/>
    <property type="molecule type" value="Genomic_DNA"/>
</dbReference>
<accession>A0A1L0AGD9</accession>
<dbReference type="PROSITE" id="PS50234">
    <property type="entry name" value="VWFA"/>
    <property type="match status" value="1"/>
</dbReference>
<dbReference type="PANTHER" id="PTHR41248:SF1">
    <property type="entry name" value="NORD PROTEIN"/>
    <property type="match status" value="1"/>
</dbReference>
<protein>
    <submittedName>
        <fullName evidence="3">von Willebrand factor type A domain protein</fullName>
    </submittedName>
</protein>
<dbReference type="InterPro" id="IPR051928">
    <property type="entry name" value="NorD/CobT"/>
</dbReference>
<dbReference type="AlphaFoldDB" id="A0A1L0AGD9"/>
<dbReference type="InterPro" id="IPR002035">
    <property type="entry name" value="VWF_A"/>
</dbReference>
<dbReference type="OrthoDB" id="9758211at2"/>
<feature type="region of interest" description="Disordered" evidence="1">
    <location>
        <begin position="212"/>
        <end position="239"/>
    </location>
</feature>
<dbReference type="Gene3D" id="3.40.50.410">
    <property type="entry name" value="von Willebrand factor, type A domain"/>
    <property type="match status" value="1"/>
</dbReference>
<dbReference type="RefSeq" id="WP_075498086.1">
    <property type="nucleotide sequence ID" value="NZ_CAWRBC010000002.1"/>
</dbReference>
<dbReference type="CDD" id="cd01454">
    <property type="entry name" value="vWA_norD_type"/>
    <property type="match status" value="1"/>
</dbReference>
<evidence type="ECO:0000259" key="2">
    <source>
        <dbReference type="PROSITE" id="PS50234"/>
    </source>
</evidence>
<dbReference type="SUPFAM" id="SSF53300">
    <property type="entry name" value="vWA-like"/>
    <property type="match status" value="1"/>
</dbReference>
<evidence type="ECO:0000256" key="1">
    <source>
        <dbReference type="SAM" id="MobiDB-lite"/>
    </source>
</evidence>
<dbReference type="Pfam" id="PF00092">
    <property type="entry name" value="VWA"/>
    <property type="match status" value="1"/>
</dbReference>
<sequence>MEEWVGEVWHKLITKRANTEYPDASVSLNSVSSQLAPYFRALGGEHHKVIEATSSLKINFKRSLIQRIAGTHQRTHLCWHDDRSIRLPANMAVFPTEALNQQAYFWLAALSAQLPKINHWFVDNQQATLTLINKRPGLKRLYFTLVNAFIQTRPSIDEFEGKQLAQEQAVRNALLAPGSVDELPYAEKDPYPIFLWLYPMPLSSVTSVASDDDNLEENTAPNQAKKIKGVSKQGHRADDSKETDGLLMFMAESLFTWTEHIDLDRPQEEDLEQDLVGATEDLDFITVAKQRRSNSAKLKFDLDLPAPYTDDLALGDGIKLPEWDYKQGRLKPDFCLLQPMLADDAQPAPVPPELHSTARKLRNQFSILRPQQQWVHRQPFGSELDLDAYMNSVADPNKHSSEQDLYINRSNTFRDLSCLLLADLSMSTDSHINNDQRVIDVIRDSILLFAEALDSAGDPFAIYGFSSIKNKQIRFNLLKNFAEKYTDAARGRILEVKPGFYTRMGASIRQATEVLCTQNTAQRILLIISDGKPNDIDHYEGRYGIEDTRQAVLAAKKRGIQPFCITIDEEANDYLPYLFGDQGYSVISNAASLPTLLPKLYLNLTSLS</sequence>
<dbReference type="SMART" id="SM00327">
    <property type="entry name" value="VWA"/>
    <property type="match status" value="1"/>
</dbReference>
<proteinExistence type="predicted"/>
<gene>
    <name evidence="3" type="ORF">NVI5450_4186</name>
</gene>
<dbReference type="InterPro" id="IPR036465">
    <property type="entry name" value="vWFA_dom_sf"/>
</dbReference>
<name>A0A1L0AGD9_9GAMM</name>
<organism evidence="3 4">
    <name type="scientific">Moritella viscosa</name>
    <dbReference type="NCBI Taxonomy" id="80854"/>
    <lineage>
        <taxon>Bacteria</taxon>
        <taxon>Pseudomonadati</taxon>
        <taxon>Pseudomonadota</taxon>
        <taxon>Gammaproteobacteria</taxon>
        <taxon>Alteromonadales</taxon>
        <taxon>Moritellaceae</taxon>
        <taxon>Moritella</taxon>
    </lineage>
</organism>
<evidence type="ECO:0000313" key="3">
    <source>
        <dbReference type="EMBL" id="SGZ15513.1"/>
    </source>
</evidence>
<dbReference type="Proteomes" id="UP000183794">
    <property type="component" value="Unassembled WGS sequence"/>
</dbReference>
<dbReference type="PANTHER" id="PTHR41248">
    <property type="entry name" value="NORD PROTEIN"/>
    <property type="match status" value="1"/>
</dbReference>
<feature type="domain" description="VWFA" evidence="2">
    <location>
        <begin position="417"/>
        <end position="600"/>
    </location>
</feature>
<reference evidence="3 4" key="1">
    <citation type="submission" date="2016-11" db="EMBL/GenBank/DDBJ databases">
        <authorList>
            <person name="Jaros S."/>
            <person name="Januszkiewicz K."/>
            <person name="Wedrychowicz H."/>
        </authorList>
    </citation>
    <scope>NUCLEOTIDE SEQUENCE [LARGE SCALE GENOMIC DNA]</scope>
    <source>
        <strain evidence="3">NVI 5450</strain>
    </source>
</reference>
<evidence type="ECO:0000313" key="4">
    <source>
        <dbReference type="Proteomes" id="UP000183794"/>
    </source>
</evidence>